<feature type="region of interest" description="Disordered" evidence="1">
    <location>
        <begin position="172"/>
        <end position="214"/>
    </location>
</feature>
<accession>U6G393</accession>
<evidence type="ECO:0000313" key="3">
    <source>
        <dbReference type="EMBL" id="CDI73972.1"/>
    </source>
</evidence>
<keyword evidence="2" id="KW-0472">Membrane</keyword>
<dbReference type="EMBL" id="HG689324">
    <property type="protein sequence ID" value="CDI73972.1"/>
    <property type="molecule type" value="Genomic_DNA"/>
</dbReference>
<reference evidence="3" key="2">
    <citation type="submission" date="2013-10" db="EMBL/GenBank/DDBJ databases">
        <authorList>
            <person name="Aslett M."/>
        </authorList>
    </citation>
    <scope>NUCLEOTIDE SEQUENCE [LARGE SCALE GENOMIC DNA]</scope>
    <source>
        <strain evidence="3">Houghton</strain>
    </source>
</reference>
<dbReference type="Proteomes" id="UP000018201">
    <property type="component" value="Unassembled WGS sequence"/>
</dbReference>
<keyword evidence="2" id="KW-0812">Transmembrane</keyword>
<proteinExistence type="predicted"/>
<feature type="region of interest" description="Disordered" evidence="1">
    <location>
        <begin position="364"/>
        <end position="412"/>
    </location>
</feature>
<evidence type="ECO:0000256" key="2">
    <source>
        <dbReference type="SAM" id="Phobius"/>
    </source>
</evidence>
<protein>
    <submittedName>
        <fullName evidence="3">Uncharacterized protein</fullName>
    </submittedName>
</protein>
<feature type="transmembrane region" description="Helical" evidence="2">
    <location>
        <begin position="78"/>
        <end position="97"/>
    </location>
</feature>
<dbReference type="AlphaFoldDB" id="U6G393"/>
<feature type="compositionally biased region" description="Low complexity" evidence="1">
    <location>
        <begin position="402"/>
        <end position="412"/>
    </location>
</feature>
<evidence type="ECO:0000313" key="4">
    <source>
        <dbReference type="Proteomes" id="UP000018201"/>
    </source>
</evidence>
<keyword evidence="2" id="KW-1133">Transmembrane helix</keyword>
<name>U6G393_9EIME</name>
<feature type="compositionally biased region" description="Basic and acidic residues" evidence="1">
    <location>
        <begin position="205"/>
        <end position="214"/>
    </location>
</feature>
<sequence>MAVSWLLKEKPLAWHQKTSPVEDSMAVSWLLKEKPLAWHQKTSPVYLDAPPGNRDKDVKGAFDRTGHRPCLWAQTPKALPLVAAFAAVSVVVFFAYLCSLSIRRRTAVWSFVRKLAGGGEDEERDESESCVTLLTLPHRPQAHSEHLSGSSSMYTPAGSVQAELETTAHVPLPVGGTTSTPSKSFPGAAKPRLGTAGYQGRAKRNREGASDEGKAKLFRLETPTEETLLGPPPPDLDPGVDSLIDSLLTQINDPLSPGAWVLGDESVFSAFSALQGEDAAATAETADKESPSVLPETNQVYPEAYGNTAALDWSEQAGTTPISFFESVLSEASYSSHPGASPDEWVLGDEAKALGEALDLLASSKAPPGLPASSDEPKEPGKSPRSLSSATPGGETDSGALSSPETSQSDSSSEVNHASLWIKMTNVVRPHLAVQLQFSPRVFVVTRDGLLCAKCVLRNSSRLAHRFEYLCLNVPRLLSREWQQARRSYHFFEACCYPRLHVVPYPLLQKPRLIPRCREEN</sequence>
<keyword evidence="4" id="KW-1185">Reference proteome</keyword>
<gene>
    <name evidence="3" type="ORF">EPH_0010350</name>
</gene>
<dbReference type="OrthoDB" id="352717at2759"/>
<organism evidence="3 4">
    <name type="scientific">Eimeria praecox</name>
    <dbReference type="NCBI Taxonomy" id="51316"/>
    <lineage>
        <taxon>Eukaryota</taxon>
        <taxon>Sar</taxon>
        <taxon>Alveolata</taxon>
        <taxon>Apicomplexa</taxon>
        <taxon>Conoidasida</taxon>
        <taxon>Coccidia</taxon>
        <taxon>Eucoccidiorida</taxon>
        <taxon>Eimeriorina</taxon>
        <taxon>Eimeriidae</taxon>
        <taxon>Eimeria</taxon>
    </lineage>
</organism>
<evidence type="ECO:0000256" key="1">
    <source>
        <dbReference type="SAM" id="MobiDB-lite"/>
    </source>
</evidence>
<reference evidence="3" key="1">
    <citation type="submission" date="2013-10" db="EMBL/GenBank/DDBJ databases">
        <title>Genomic analysis of the causative agents of coccidiosis in chickens.</title>
        <authorList>
            <person name="Reid A.J."/>
            <person name="Blake D."/>
            <person name="Billington K."/>
            <person name="Browne H."/>
            <person name="Dunn M."/>
            <person name="Hung S."/>
            <person name="Kawahara F."/>
            <person name="Miranda-Saavedra D."/>
            <person name="Mourier T."/>
            <person name="Nagra H."/>
            <person name="Otto T.D."/>
            <person name="Rawlings N."/>
            <person name="Sanchez A."/>
            <person name="Sanders M."/>
            <person name="Subramaniam C."/>
            <person name="Tay Y."/>
            <person name="Dear P."/>
            <person name="Doerig C."/>
            <person name="Gruber A."/>
            <person name="Parkinson J."/>
            <person name="Shirley M."/>
            <person name="Wan K.L."/>
            <person name="Berriman M."/>
            <person name="Tomley F."/>
            <person name="Pain A."/>
        </authorList>
    </citation>
    <scope>NUCLEOTIDE SEQUENCE [LARGE SCALE GENOMIC DNA]</scope>
    <source>
        <strain evidence="3">Houghton</strain>
    </source>
</reference>
<dbReference type="VEuPathDB" id="ToxoDB:EPH_0010350"/>